<dbReference type="PANTHER" id="PTHR48063">
    <property type="entry name" value="LRR RECEPTOR-LIKE KINASE"/>
    <property type="match status" value="1"/>
</dbReference>
<dbReference type="SUPFAM" id="SSF52047">
    <property type="entry name" value="RNI-like"/>
    <property type="match status" value="1"/>
</dbReference>
<comment type="caution">
    <text evidence="13">The sequence shown here is derived from an EMBL/GenBank/DDBJ whole genome shotgun (WGS) entry which is preliminary data.</text>
</comment>
<dbReference type="SMART" id="SM00369">
    <property type="entry name" value="LRR_TYP"/>
    <property type="match status" value="3"/>
</dbReference>
<keyword evidence="5" id="KW-0812">Transmembrane</keyword>
<dbReference type="EMBL" id="MCFG01000135">
    <property type="protein sequence ID" value="ORX80790.1"/>
    <property type="molecule type" value="Genomic_DNA"/>
</dbReference>
<evidence type="ECO:0000256" key="10">
    <source>
        <dbReference type="ARBA" id="ARBA00023180"/>
    </source>
</evidence>
<keyword evidence="10" id="KW-0325">Glycoprotein</keyword>
<evidence type="ECO:0000256" key="4">
    <source>
        <dbReference type="ARBA" id="ARBA00022614"/>
    </source>
</evidence>
<dbReference type="InterPro" id="IPR046956">
    <property type="entry name" value="RLP23-like"/>
</dbReference>
<dbReference type="GO" id="GO:0005886">
    <property type="term" value="C:plasma membrane"/>
    <property type="evidence" value="ECO:0007669"/>
    <property type="project" value="UniProtKB-SubCell"/>
</dbReference>
<comment type="similarity">
    <text evidence="2">Belongs to the RLP family.</text>
</comment>
<keyword evidence="3" id="KW-1003">Cell membrane</keyword>
<evidence type="ECO:0000259" key="12">
    <source>
        <dbReference type="Pfam" id="PF23598"/>
    </source>
</evidence>
<dbReference type="OrthoDB" id="544346at2759"/>
<evidence type="ECO:0000256" key="9">
    <source>
        <dbReference type="ARBA" id="ARBA00023136"/>
    </source>
</evidence>
<feature type="signal peptide" evidence="11">
    <location>
        <begin position="1"/>
        <end position="21"/>
    </location>
</feature>
<keyword evidence="9" id="KW-0472">Membrane</keyword>
<keyword evidence="6 11" id="KW-0732">Signal</keyword>
<name>A0A1Y1X4P5_9FUNG</name>
<reference evidence="13 14" key="2">
    <citation type="submission" date="2016-08" db="EMBL/GenBank/DDBJ databases">
        <title>Pervasive Adenine N6-methylation of Active Genes in Fungi.</title>
        <authorList>
            <consortium name="DOE Joint Genome Institute"/>
            <person name="Mondo S.J."/>
            <person name="Dannebaum R.O."/>
            <person name="Kuo R.C."/>
            <person name="Labutti K."/>
            <person name="Haridas S."/>
            <person name="Kuo A."/>
            <person name="Salamov A."/>
            <person name="Ahrendt S.R."/>
            <person name="Lipzen A."/>
            <person name="Sullivan W."/>
            <person name="Andreopoulos W.B."/>
            <person name="Clum A."/>
            <person name="Lindquist E."/>
            <person name="Daum C."/>
            <person name="Ramamoorthy G.K."/>
            <person name="Gryganskyi A."/>
            <person name="Culley D."/>
            <person name="Magnuson J.K."/>
            <person name="James T.Y."/>
            <person name="O'Malley M.A."/>
            <person name="Stajich J.E."/>
            <person name="Spatafora J.W."/>
            <person name="Visel A."/>
            <person name="Grigoriev I.V."/>
        </authorList>
    </citation>
    <scope>NUCLEOTIDE SEQUENCE [LARGE SCALE GENOMIC DNA]</scope>
    <source>
        <strain evidence="13 14">S4</strain>
    </source>
</reference>
<evidence type="ECO:0000256" key="3">
    <source>
        <dbReference type="ARBA" id="ARBA00022475"/>
    </source>
</evidence>
<keyword evidence="8" id="KW-1133">Transmembrane helix</keyword>
<feature type="chain" id="PRO_5011988103" evidence="11">
    <location>
        <begin position="22"/>
        <end position="474"/>
    </location>
</feature>
<evidence type="ECO:0000256" key="2">
    <source>
        <dbReference type="ARBA" id="ARBA00009592"/>
    </source>
</evidence>
<dbReference type="SUPFAM" id="SSF52058">
    <property type="entry name" value="L domain-like"/>
    <property type="match status" value="1"/>
</dbReference>
<keyword evidence="14" id="KW-1185">Reference proteome</keyword>
<evidence type="ECO:0000256" key="1">
    <source>
        <dbReference type="ARBA" id="ARBA00004251"/>
    </source>
</evidence>
<evidence type="ECO:0000256" key="6">
    <source>
        <dbReference type="ARBA" id="ARBA00022729"/>
    </source>
</evidence>
<evidence type="ECO:0000256" key="5">
    <source>
        <dbReference type="ARBA" id="ARBA00022692"/>
    </source>
</evidence>
<keyword evidence="4" id="KW-0433">Leucine-rich repeat</keyword>
<dbReference type="PROSITE" id="PS51450">
    <property type="entry name" value="LRR"/>
    <property type="match status" value="2"/>
</dbReference>
<comment type="subcellular location">
    <subcellularLocation>
        <location evidence="1">Cell membrane</location>
        <topology evidence="1">Single-pass type I membrane protein</topology>
    </subcellularLocation>
</comment>
<dbReference type="InterPro" id="IPR001611">
    <property type="entry name" value="Leu-rich_rpt"/>
</dbReference>
<feature type="domain" description="Disease resistance R13L4/SHOC-2-like LRR" evidence="12">
    <location>
        <begin position="371"/>
        <end position="472"/>
    </location>
</feature>
<keyword evidence="7" id="KW-0677">Repeat</keyword>
<evidence type="ECO:0000256" key="7">
    <source>
        <dbReference type="ARBA" id="ARBA00022737"/>
    </source>
</evidence>
<dbReference type="InterPro" id="IPR055414">
    <property type="entry name" value="LRR_R13L4/SHOC2-like"/>
</dbReference>
<dbReference type="Gene3D" id="3.80.10.10">
    <property type="entry name" value="Ribonuclease Inhibitor"/>
    <property type="match status" value="2"/>
</dbReference>
<organism evidence="13 14">
    <name type="scientific">Anaeromyces robustus</name>
    <dbReference type="NCBI Taxonomy" id="1754192"/>
    <lineage>
        <taxon>Eukaryota</taxon>
        <taxon>Fungi</taxon>
        <taxon>Fungi incertae sedis</taxon>
        <taxon>Chytridiomycota</taxon>
        <taxon>Chytridiomycota incertae sedis</taxon>
        <taxon>Neocallimastigomycetes</taxon>
        <taxon>Neocallimastigales</taxon>
        <taxon>Neocallimastigaceae</taxon>
        <taxon>Anaeromyces</taxon>
    </lineage>
</organism>
<evidence type="ECO:0000313" key="13">
    <source>
        <dbReference type="EMBL" id="ORX80790.1"/>
    </source>
</evidence>
<gene>
    <name evidence="13" type="ORF">BCR32DRAFT_18078</name>
</gene>
<evidence type="ECO:0000256" key="8">
    <source>
        <dbReference type="ARBA" id="ARBA00022989"/>
    </source>
</evidence>
<dbReference type="InterPro" id="IPR003591">
    <property type="entry name" value="Leu-rich_rpt_typical-subtyp"/>
</dbReference>
<dbReference type="Pfam" id="PF23598">
    <property type="entry name" value="LRR_14"/>
    <property type="match status" value="1"/>
</dbReference>
<dbReference type="SMART" id="SM00365">
    <property type="entry name" value="LRR_SD22"/>
    <property type="match status" value="3"/>
</dbReference>
<proteinExistence type="inferred from homology"/>
<dbReference type="Proteomes" id="UP000193944">
    <property type="component" value="Unassembled WGS sequence"/>
</dbReference>
<dbReference type="InterPro" id="IPR032675">
    <property type="entry name" value="LRR_dom_sf"/>
</dbReference>
<evidence type="ECO:0000256" key="11">
    <source>
        <dbReference type="SAM" id="SignalP"/>
    </source>
</evidence>
<reference evidence="13 14" key="1">
    <citation type="submission" date="2016-08" db="EMBL/GenBank/DDBJ databases">
        <title>A Parts List for Fungal Cellulosomes Revealed by Comparative Genomics.</title>
        <authorList>
            <consortium name="DOE Joint Genome Institute"/>
            <person name="Haitjema C.H."/>
            <person name="Gilmore S.P."/>
            <person name="Henske J.K."/>
            <person name="Solomon K.V."/>
            <person name="De Groot R."/>
            <person name="Kuo A."/>
            <person name="Mondo S.J."/>
            <person name="Salamov A.A."/>
            <person name="Labutti K."/>
            <person name="Zhao Z."/>
            <person name="Chiniquy J."/>
            <person name="Barry K."/>
            <person name="Brewer H.M."/>
            <person name="Purvine S.O."/>
            <person name="Wright A.T."/>
            <person name="Boxma B."/>
            <person name="Van Alen T."/>
            <person name="Hackstein J.H."/>
            <person name="Baker S.E."/>
            <person name="Grigoriev I.V."/>
            <person name="O'Malley M.A."/>
        </authorList>
    </citation>
    <scope>NUCLEOTIDE SEQUENCE [LARGE SCALE GENOMIC DNA]</scope>
    <source>
        <strain evidence="13 14">S4</strain>
    </source>
</reference>
<dbReference type="AlphaFoldDB" id="A0A1Y1X4P5"/>
<accession>A0A1Y1X4P5</accession>
<evidence type="ECO:0000313" key="14">
    <source>
        <dbReference type="Proteomes" id="UP000193944"/>
    </source>
</evidence>
<protein>
    <submittedName>
        <fullName evidence="13">L domain-like protein</fullName>
    </submittedName>
</protein>
<sequence length="474" mass="54747">MNLKFLLKGISFLIFISNVFADYTGDCKDMIQYLNEEDQSYYRSFIYNCEVNSEGKVVELVLKNNNLSEETIKNILSYDTITSLIYIVDIGHVDSGLTQQYPVFPDIITKLPNLEELELTNNEYFESHTYARYYQRPIDENVLKLPNSLKKLTLKFIELSQTNIDEISTITNLKELNLSNCKTEGLNFEPINSLKQLNTLSLTGYSDLHEDPHYVDKGLLKSFKSIKELDLTGMTLNQDNINEIAGLKNLENLKLLANSSLDLTNLKKLKKISSVFIKYFDRAMFDIDERFNIDRTINFKFNKNIKQLTIDDFELGQKNIDEIASYTNLNLLNFKSVKYSKDVKLDKLKNLKNLLALYMEDSSYNSEFPSFIKSLSKLKELKLVLQDIETIPDDLNLKNLELLELNFNEIKAIPETINNLVNLKTINLNDNKIVNIPESLGDLKNLESLDLSYNKIDDTIPKSLNNLTKLEYIQ</sequence>